<protein>
    <submittedName>
        <fullName evidence="1">Uncharacterized protein</fullName>
    </submittedName>
</protein>
<sequence>MSFQFFKTPGRGSQDTDPLLEAAIIPATEDHLLKIDGDDSDAESDNDQDVKDARAERLRETGGWFGYLQDFSIFLPYVIPRKDLKVQLCLLICMIVLTLERIMQVAIPYLLGIIADKVTSGSMPIRELLIFLALDILHAESGLLLIEDLSKIPIKQFSYKQLTNAAFNHVMAQSIDFHSTQDSAEVMKAVEQGEALGNVLESVVIDIAPTLFDVIVACAIFYRRFSPAAGLVLLGASVAYLAVEASSTRLTTGDRRNLTKAERVETRKMHQAIQGWQTVAFFNQFRREARTLSSAIAEHMKAKTRFEARQALIKAMVELLVPLTFFALAYLILQRIAAGTASPGDFVFFLTYWDSIIYPLKFLTNHVRWLVSDFVDAERLLILLKTKPSIVNAPEAYPLAVRDGEVRFDNVSFKYDEARYALRDVSFTASSGQTVALVGETGAGKSSILKLLLRLHDITSGSIIIAKQDIRHVTLGSLRDAVSVVPQTPMFFNTSIMENVRYARSTATDEEVHEACRAAAIHDTIIRYPDGYGTQVGERGVKLSGGEAQRLAIARALLKDAPIVLLDEATSAVDTVTEGKIKSALEKLRKGRIVIVIAHRLSTIVDADSILVLHEGSIVERGSHTELCEQKGRYWKLWEQS</sequence>
<dbReference type="EMBL" id="JAPHNI010000154">
    <property type="protein sequence ID" value="KAJ8115162.1"/>
    <property type="molecule type" value="Genomic_DNA"/>
</dbReference>
<proteinExistence type="predicted"/>
<organism evidence="1 2">
    <name type="scientific">Boeremia exigua</name>
    <dbReference type="NCBI Taxonomy" id="749465"/>
    <lineage>
        <taxon>Eukaryota</taxon>
        <taxon>Fungi</taxon>
        <taxon>Dikarya</taxon>
        <taxon>Ascomycota</taxon>
        <taxon>Pezizomycotina</taxon>
        <taxon>Dothideomycetes</taxon>
        <taxon>Pleosporomycetidae</taxon>
        <taxon>Pleosporales</taxon>
        <taxon>Pleosporineae</taxon>
        <taxon>Didymellaceae</taxon>
        <taxon>Boeremia</taxon>
    </lineage>
</organism>
<dbReference type="Proteomes" id="UP001153331">
    <property type="component" value="Unassembled WGS sequence"/>
</dbReference>
<name>A0ACC2IJ11_9PLEO</name>
<comment type="caution">
    <text evidence="1">The sequence shown here is derived from an EMBL/GenBank/DDBJ whole genome shotgun (WGS) entry which is preliminary data.</text>
</comment>
<keyword evidence="2" id="KW-1185">Reference proteome</keyword>
<reference evidence="1" key="1">
    <citation type="submission" date="2022-11" db="EMBL/GenBank/DDBJ databases">
        <title>Genome Sequence of Boeremia exigua.</title>
        <authorList>
            <person name="Buettner E."/>
        </authorList>
    </citation>
    <scope>NUCLEOTIDE SEQUENCE</scope>
    <source>
        <strain evidence="1">CU02</strain>
    </source>
</reference>
<evidence type="ECO:0000313" key="1">
    <source>
        <dbReference type="EMBL" id="KAJ8115162.1"/>
    </source>
</evidence>
<evidence type="ECO:0000313" key="2">
    <source>
        <dbReference type="Proteomes" id="UP001153331"/>
    </source>
</evidence>
<gene>
    <name evidence="1" type="ORF">OPT61_g3124</name>
</gene>
<accession>A0ACC2IJ11</accession>